<evidence type="ECO:0000313" key="1">
    <source>
        <dbReference type="EMBL" id="JAD44434.1"/>
    </source>
</evidence>
<proteinExistence type="predicted"/>
<reference evidence="1" key="1">
    <citation type="submission" date="2014-09" db="EMBL/GenBank/DDBJ databases">
        <authorList>
            <person name="Magalhaes I.L.F."/>
            <person name="Oliveira U."/>
            <person name="Santos F.R."/>
            <person name="Vidigal T.H.D.A."/>
            <person name="Brescovit A.D."/>
            <person name="Santos A.J."/>
        </authorList>
    </citation>
    <scope>NUCLEOTIDE SEQUENCE</scope>
    <source>
        <tissue evidence="1">Shoot tissue taken approximately 20 cm above the soil surface</tissue>
    </source>
</reference>
<sequence length="12" mass="1150">MDGRIGGSSLTG</sequence>
<dbReference type="EMBL" id="GBRH01253461">
    <property type="protein sequence ID" value="JAD44434.1"/>
    <property type="molecule type" value="Transcribed_RNA"/>
</dbReference>
<reference evidence="1" key="2">
    <citation type="journal article" date="2015" name="Data Brief">
        <title>Shoot transcriptome of the giant reed, Arundo donax.</title>
        <authorList>
            <person name="Barrero R.A."/>
            <person name="Guerrero F.D."/>
            <person name="Moolhuijzen P."/>
            <person name="Goolsby J.A."/>
            <person name="Tidwell J."/>
            <person name="Bellgard S.E."/>
            <person name="Bellgard M.I."/>
        </authorList>
    </citation>
    <scope>NUCLEOTIDE SEQUENCE</scope>
    <source>
        <tissue evidence="1">Shoot tissue taken approximately 20 cm above the soil surface</tissue>
    </source>
</reference>
<name>A0A0A8ZYI0_ARUDO</name>
<protein>
    <submittedName>
        <fullName evidence="1">Uncharacterized protein</fullName>
    </submittedName>
</protein>
<organism evidence="1">
    <name type="scientific">Arundo donax</name>
    <name type="common">Giant reed</name>
    <name type="synonym">Donax arundinaceus</name>
    <dbReference type="NCBI Taxonomy" id="35708"/>
    <lineage>
        <taxon>Eukaryota</taxon>
        <taxon>Viridiplantae</taxon>
        <taxon>Streptophyta</taxon>
        <taxon>Embryophyta</taxon>
        <taxon>Tracheophyta</taxon>
        <taxon>Spermatophyta</taxon>
        <taxon>Magnoliopsida</taxon>
        <taxon>Liliopsida</taxon>
        <taxon>Poales</taxon>
        <taxon>Poaceae</taxon>
        <taxon>PACMAD clade</taxon>
        <taxon>Arundinoideae</taxon>
        <taxon>Arundineae</taxon>
        <taxon>Arundo</taxon>
    </lineage>
</organism>
<accession>A0A0A8ZYI0</accession>